<keyword evidence="5" id="KW-1185">Reference proteome</keyword>
<name>A0A917UJ11_9DEIO</name>
<feature type="domain" description="FAS1" evidence="3">
    <location>
        <begin position="40"/>
        <end position="169"/>
    </location>
</feature>
<evidence type="ECO:0000313" key="5">
    <source>
        <dbReference type="Proteomes" id="UP000635726"/>
    </source>
</evidence>
<dbReference type="SMART" id="SM00554">
    <property type="entry name" value="FAS1"/>
    <property type="match status" value="3"/>
</dbReference>
<comment type="caution">
    <text evidence="4">The sequence shown here is derived from an EMBL/GenBank/DDBJ whole genome shotgun (WGS) entry which is preliminary data.</text>
</comment>
<reference evidence="4" key="2">
    <citation type="submission" date="2020-09" db="EMBL/GenBank/DDBJ databases">
        <authorList>
            <person name="Sun Q."/>
            <person name="Ohkuma M."/>
        </authorList>
    </citation>
    <scope>NUCLEOTIDE SEQUENCE</scope>
    <source>
        <strain evidence="4">JCM 14371</strain>
    </source>
</reference>
<feature type="region of interest" description="Disordered" evidence="1">
    <location>
        <begin position="206"/>
        <end position="235"/>
    </location>
</feature>
<dbReference type="SUPFAM" id="SSF82153">
    <property type="entry name" value="FAS1 domain"/>
    <property type="match status" value="3"/>
</dbReference>
<feature type="chain" id="PRO_5037494442" description="FAS1 domain-containing protein" evidence="2">
    <location>
        <begin position="21"/>
        <end position="556"/>
    </location>
</feature>
<evidence type="ECO:0000256" key="1">
    <source>
        <dbReference type="SAM" id="MobiDB-lite"/>
    </source>
</evidence>
<dbReference type="FunFam" id="2.30.180.10:FF:000003">
    <property type="entry name" value="periostin isoform X1"/>
    <property type="match status" value="1"/>
</dbReference>
<dbReference type="Proteomes" id="UP000635726">
    <property type="component" value="Unassembled WGS sequence"/>
</dbReference>
<dbReference type="PROSITE" id="PS50213">
    <property type="entry name" value="FAS1"/>
    <property type="match status" value="3"/>
</dbReference>
<feature type="domain" description="FAS1" evidence="3">
    <location>
        <begin position="418"/>
        <end position="550"/>
    </location>
</feature>
<accession>A0A917UJ11</accession>
<organism evidence="4 5">
    <name type="scientific">Deinococcus aquiradiocola</name>
    <dbReference type="NCBI Taxonomy" id="393059"/>
    <lineage>
        <taxon>Bacteria</taxon>
        <taxon>Thermotogati</taxon>
        <taxon>Deinococcota</taxon>
        <taxon>Deinococci</taxon>
        <taxon>Deinococcales</taxon>
        <taxon>Deinococcaceae</taxon>
        <taxon>Deinococcus</taxon>
    </lineage>
</organism>
<dbReference type="Pfam" id="PF02469">
    <property type="entry name" value="Fasciclin"/>
    <property type="match status" value="3"/>
</dbReference>
<gene>
    <name evidence="4" type="ORF">GCM10008939_01640</name>
</gene>
<evidence type="ECO:0000259" key="3">
    <source>
        <dbReference type="PROSITE" id="PS50213"/>
    </source>
</evidence>
<sequence length="556" mass="56867">MKKMTVLLSLGLTLGSIAHAGGAGAPAPMPKPAAAMPAACMTITDIVGSDPQFSTLLTAVQAAGLEDTLKSGSYTVFAPTNAAFAKVPSDALANLLNDPEMLKSVLLYHVVPGKVNARQVMSLKSAKTANGANVSVRTAGGKVMINTATVTKADVMACNGIVHVIDTVLMPPMAAAPAAPAPTAAATPAPAPAMPEFSVVNIPVTPQPRTTATTTTDTTATSTTTTTTDTTTTATDTSDTGDMAVMSNTVYDVIVKDERFSTLAGLISDAGLDETLMSGDYTIFAPTNEAFDKLDDNTLAQVASDRELLKKVLLYHVVSGKVLAADVVTSTQLASAEGSSLDVTVSGSDVKIGSANVIATDIAADNGVVHAIDAVLLPPDVTVPAADAAPADTTATVTTTVTTAPAAGDMSGGIVATNMTIADVINSDARFSILRGLLQQSGNLLTTALAGNDLYTVFLPTDTAFGKLAPETLNMVKNDPATLARVLNYHVVRGAIKLTDTNTPLATITNDQQVLSRSASGSSYVIGNSTVLYSDIQAKNGYINVVNDVLIPPATK</sequence>
<protein>
    <recommendedName>
        <fullName evidence="3">FAS1 domain-containing protein</fullName>
    </recommendedName>
</protein>
<dbReference type="InterPro" id="IPR036378">
    <property type="entry name" value="FAS1_dom_sf"/>
</dbReference>
<dbReference type="FunFam" id="2.30.180.10:FF:000019">
    <property type="entry name" value="Cell surface lipoprotein"/>
    <property type="match status" value="1"/>
</dbReference>
<dbReference type="EMBL" id="BMOE01000001">
    <property type="protein sequence ID" value="GGJ61577.1"/>
    <property type="molecule type" value="Genomic_DNA"/>
</dbReference>
<keyword evidence="2" id="KW-0732">Signal</keyword>
<evidence type="ECO:0000313" key="4">
    <source>
        <dbReference type="EMBL" id="GGJ61577.1"/>
    </source>
</evidence>
<dbReference type="PANTHER" id="PTHR10900">
    <property type="entry name" value="PERIOSTIN-RELATED"/>
    <property type="match status" value="1"/>
</dbReference>
<feature type="signal peptide" evidence="2">
    <location>
        <begin position="1"/>
        <end position="20"/>
    </location>
</feature>
<evidence type="ECO:0000256" key="2">
    <source>
        <dbReference type="SAM" id="SignalP"/>
    </source>
</evidence>
<reference evidence="4" key="1">
    <citation type="journal article" date="2014" name="Int. J. Syst. Evol. Microbiol.">
        <title>Complete genome sequence of Corynebacterium casei LMG S-19264T (=DSM 44701T), isolated from a smear-ripened cheese.</title>
        <authorList>
            <consortium name="US DOE Joint Genome Institute (JGI-PGF)"/>
            <person name="Walter F."/>
            <person name="Albersmeier A."/>
            <person name="Kalinowski J."/>
            <person name="Ruckert C."/>
        </authorList>
    </citation>
    <scope>NUCLEOTIDE SEQUENCE</scope>
    <source>
        <strain evidence="4">JCM 14371</strain>
    </source>
</reference>
<dbReference type="InterPro" id="IPR000782">
    <property type="entry name" value="FAS1_domain"/>
</dbReference>
<feature type="compositionally biased region" description="Low complexity" evidence="1">
    <location>
        <begin position="210"/>
        <end position="235"/>
    </location>
</feature>
<dbReference type="AlphaFoldDB" id="A0A917UJ11"/>
<dbReference type="InterPro" id="IPR050904">
    <property type="entry name" value="Adhesion/Biosynth-related"/>
</dbReference>
<dbReference type="PANTHER" id="PTHR10900:SF77">
    <property type="entry name" value="FI19380P1"/>
    <property type="match status" value="1"/>
</dbReference>
<feature type="domain" description="FAS1" evidence="3">
    <location>
        <begin position="247"/>
        <end position="376"/>
    </location>
</feature>
<dbReference type="Gene3D" id="2.30.180.10">
    <property type="entry name" value="FAS1 domain"/>
    <property type="match status" value="3"/>
</dbReference>
<proteinExistence type="predicted"/>